<dbReference type="InterPro" id="IPR001867">
    <property type="entry name" value="OmpR/PhoB-type_DNA-bd"/>
</dbReference>
<dbReference type="SMART" id="SM00382">
    <property type="entry name" value="AAA"/>
    <property type="match status" value="1"/>
</dbReference>
<dbReference type="Pfam" id="PF00486">
    <property type="entry name" value="Trans_reg_C"/>
    <property type="match status" value="1"/>
</dbReference>
<dbReference type="SMART" id="SM00862">
    <property type="entry name" value="Trans_reg_C"/>
    <property type="match status" value="1"/>
</dbReference>
<feature type="region of interest" description="Disordered" evidence="4">
    <location>
        <begin position="1164"/>
        <end position="1203"/>
    </location>
</feature>
<dbReference type="InterPro" id="IPR016032">
    <property type="entry name" value="Sig_transdc_resp-reg_C-effctor"/>
</dbReference>
<dbReference type="Pfam" id="PF25872">
    <property type="entry name" value="HTH_77"/>
    <property type="match status" value="1"/>
</dbReference>
<dbReference type="SMART" id="SM01043">
    <property type="entry name" value="BTAD"/>
    <property type="match status" value="1"/>
</dbReference>
<dbReference type="InterPro" id="IPR003593">
    <property type="entry name" value="AAA+_ATPase"/>
</dbReference>
<feature type="domain" description="OmpR/PhoB-type" evidence="5">
    <location>
        <begin position="49"/>
        <end position="149"/>
    </location>
</feature>
<proteinExistence type="inferred from homology"/>
<comment type="caution">
    <text evidence="6">The sequence shown here is derived from an EMBL/GenBank/DDBJ whole genome shotgun (WGS) entry which is preliminary data.</text>
</comment>
<dbReference type="PANTHER" id="PTHR47691:SF3">
    <property type="entry name" value="HTH-TYPE TRANSCRIPTIONAL REGULATOR RV0890C-RELATED"/>
    <property type="match status" value="1"/>
</dbReference>
<comment type="similarity">
    <text evidence="1">Belongs to the AfsR/DnrI/RedD regulatory family.</text>
</comment>
<dbReference type="InterPro" id="IPR036388">
    <property type="entry name" value="WH-like_DNA-bd_sf"/>
</dbReference>
<gene>
    <name evidence="6" type="ORF">GCM10022419_069380</name>
</gene>
<dbReference type="EMBL" id="BAABDQ010000017">
    <property type="protein sequence ID" value="GAA3578093.1"/>
    <property type="molecule type" value="Genomic_DNA"/>
</dbReference>
<evidence type="ECO:0000256" key="3">
    <source>
        <dbReference type="PROSITE-ProRule" id="PRU01091"/>
    </source>
</evidence>
<keyword evidence="7" id="KW-1185">Reference proteome</keyword>
<evidence type="ECO:0000256" key="4">
    <source>
        <dbReference type="SAM" id="MobiDB-lite"/>
    </source>
</evidence>
<feature type="DNA-binding region" description="OmpR/PhoB-type" evidence="3">
    <location>
        <begin position="49"/>
        <end position="149"/>
    </location>
</feature>
<dbReference type="CDD" id="cd15831">
    <property type="entry name" value="BTAD"/>
    <property type="match status" value="1"/>
</dbReference>
<protein>
    <recommendedName>
        <fullName evidence="5">OmpR/PhoB-type domain-containing protein</fullName>
    </recommendedName>
</protein>
<dbReference type="InterPro" id="IPR027417">
    <property type="entry name" value="P-loop_NTPase"/>
</dbReference>
<sequence>MLAVRFHTDTSWPAARNVSAIFDPIGPNPATVTRLMRPTLGHAATEILPARYGLDDGVVRFGVLGPLEVWSDDGLPVRVAESKVRALLADLLAHDGGPVSADRLIDDVWGARPTRNPSGTLQARVSQLRRSLGDPAMIVHGPSGYRLAAHDSDAARFRALVGRRSADPRVRAGELDQALALWRGPAYADFADAGFARAAATRLDELRLTALEEQAEVRLELGEHVDLSDLVSSHPLRERLVAAHMKALYRAGRQTEALAAYGALRGRLGAELGLDPAPELAGLHQAILRQDAGLAAPAVAPATHLPAPLTDLIGREGELAEVRAALAASRLVTLTGPGGVGKTTLALAAARELAPQGTPAQAAAREPTSHGTSVLPAERVLAAQGTPAPAAEREPVSQGTPALAGEVRLVELAGAEDVAEAVAAVLGLRDDAAAPLVARLGRALAAKRLLLVLDNCEHLVDQAAELVAALLRAAPGLRVLATSREPLGVTGERVRVVPPLPEPAAVRLFTLRANVPPDESVATICRRLDGLPLALELAATRVRAFGVRELADRLDDRFRLLSAGMRDAPARQRTLRAVIDWSWELLTGDERVVLRRLAVHADGCTLEAAEEVCAEPGVDVADTLARLVDRSLVVVADGPRYRLLESVAAYCVERLREAGEEARIRERHARHYTGVAERADLKGAGQREWLARLDAESANLRLALAGPYALRLVNALAWYWVLRGRLREARRWLTAALAGHDRHEASATALGGRGPLGEGAAAPAGGVGMAAPAGHDPLGQGVAASAGSGSREEGAALASVWLAGVELLIGEPAPPVRHAGLDRAGVALADWFLSHVRWAYGDRRAHEAAAGRALAAFEELGDRWGVAAALCLRAKLAVGRGDLAAMERDGERGLALFRELGDEWGQIEAMDVLDRAAEIRGDHPKAARLREEALRLAEELGFEVSFKLAGLGRIALLAGDYERADDYHERARRLAVEQSYKPAEENAVLGLAMSARRRGRLAEAETYLLPVLDWLRQVRGTPGIAFIMAELGFVAEQRGAADTALARQREGYEAAQATGDPRAIALSLEGLAGALSLPPSDQGVQDEWSLPSGDQAVRVGLLGDQAVRAAELIGAAGAVREAVGAPLPSAERIDVDRITLRLRAALGDEAFERAIRSGQRELGDHFPGALGGRARVEPAAQRLHPLGHPDQPEPATQPGDPRI</sequence>
<dbReference type="SUPFAM" id="SSF48452">
    <property type="entry name" value="TPR-like"/>
    <property type="match status" value="2"/>
</dbReference>
<evidence type="ECO:0000259" key="5">
    <source>
        <dbReference type="PROSITE" id="PS51755"/>
    </source>
</evidence>
<dbReference type="InterPro" id="IPR011990">
    <property type="entry name" value="TPR-like_helical_dom_sf"/>
</dbReference>
<dbReference type="PANTHER" id="PTHR47691">
    <property type="entry name" value="REGULATOR-RELATED"/>
    <property type="match status" value="1"/>
</dbReference>
<dbReference type="Gene3D" id="1.25.40.10">
    <property type="entry name" value="Tetratricopeptide repeat domain"/>
    <property type="match status" value="3"/>
</dbReference>
<dbReference type="Pfam" id="PF03704">
    <property type="entry name" value="BTAD"/>
    <property type="match status" value="1"/>
</dbReference>
<evidence type="ECO:0000256" key="2">
    <source>
        <dbReference type="ARBA" id="ARBA00023125"/>
    </source>
</evidence>
<dbReference type="InterPro" id="IPR041664">
    <property type="entry name" value="AAA_16"/>
</dbReference>
<dbReference type="InterPro" id="IPR005158">
    <property type="entry name" value="BTAD"/>
</dbReference>
<dbReference type="SUPFAM" id="SSF52540">
    <property type="entry name" value="P-loop containing nucleoside triphosphate hydrolases"/>
    <property type="match status" value="1"/>
</dbReference>
<dbReference type="PRINTS" id="PR00364">
    <property type="entry name" value="DISEASERSIST"/>
</dbReference>
<evidence type="ECO:0000256" key="1">
    <source>
        <dbReference type="ARBA" id="ARBA00005820"/>
    </source>
</evidence>
<name>A0ABP6Y6E1_9ACTN</name>
<keyword evidence="2 3" id="KW-0238">DNA-binding</keyword>
<dbReference type="Gene3D" id="3.40.50.300">
    <property type="entry name" value="P-loop containing nucleotide triphosphate hydrolases"/>
    <property type="match status" value="1"/>
</dbReference>
<dbReference type="Gene3D" id="1.10.10.10">
    <property type="entry name" value="Winged helix-like DNA-binding domain superfamily/Winged helix DNA-binding domain"/>
    <property type="match status" value="1"/>
</dbReference>
<dbReference type="Proteomes" id="UP001500630">
    <property type="component" value="Unassembled WGS sequence"/>
</dbReference>
<dbReference type="Pfam" id="PF13191">
    <property type="entry name" value="AAA_16"/>
    <property type="match status" value="1"/>
</dbReference>
<reference evidence="7" key="1">
    <citation type="journal article" date="2019" name="Int. J. Syst. Evol. Microbiol.">
        <title>The Global Catalogue of Microorganisms (GCM) 10K type strain sequencing project: providing services to taxonomists for standard genome sequencing and annotation.</title>
        <authorList>
            <consortium name="The Broad Institute Genomics Platform"/>
            <consortium name="The Broad Institute Genome Sequencing Center for Infectious Disease"/>
            <person name="Wu L."/>
            <person name="Ma J."/>
        </authorList>
    </citation>
    <scope>NUCLEOTIDE SEQUENCE [LARGE SCALE GENOMIC DNA]</scope>
    <source>
        <strain evidence="7">JCM 17326</strain>
    </source>
</reference>
<evidence type="ECO:0000313" key="6">
    <source>
        <dbReference type="EMBL" id="GAA3578093.1"/>
    </source>
</evidence>
<organism evidence="6 7">
    <name type="scientific">Nonomuraea rosea</name>
    <dbReference type="NCBI Taxonomy" id="638574"/>
    <lineage>
        <taxon>Bacteria</taxon>
        <taxon>Bacillati</taxon>
        <taxon>Actinomycetota</taxon>
        <taxon>Actinomycetes</taxon>
        <taxon>Streptosporangiales</taxon>
        <taxon>Streptosporangiaceae</taxon>
        <taxon>Nonomuraea</taxon>
    </lineage>
</organism>
<dbReference type="InterPro" id="IPR058852">
    <property type="entry name" value="HTH_77"/>
</dbReference>
<evidence type="ECO:0000313" key="7">
    <source>
        <dbReference type="Proteomes" id="UP001500630"/>
    </source>
</evidence>
<dbReference type="PROSITE" id="PS51755">
    <property type="entry name" value="OMPR_PHOB"/>
    <property type="match status" value="1"/>
</dbReference>
<dbReference type="SUPFAM" id="SSF46894">
    <property type="entry name" value="C-terminal effector domain of the bipartite response regulators"/>
    <property type="match status" value="1"/>
</dbReference>
<accession>A0ABP6Y6E1</accession>